<dbReference type="InterPro" id="IPR008928">
    <property type="entry name" value="6-hairpin_glycosidase_sf"/>
</dbReference>
<dbReference type="Gene3D" id="1.50.10.20">
    <property type="match status" value="1"/>
</dbReference>
<protein>
    <submittedName>
        <fullName evidence="2">Uncharacterized protein YyaL</fullName>
    </submittedName>
</protein>
<keyword evidence="3" id="KW-1185">Reference proteome</keyword>
<dbReference type="SUPFAM" id="SSF52833">
    <property type="entry name" value="Thioredoxin-like"/>
    <property type="match status" value="1"/>
</dbReference>
<evidence type="ECO:0000313" key="2">
    <source>
        <dbReference type="EMBL" id="CAI8048306.1"/>
    </source>
</evidence>
<dbReference type="PANTHER" id="PTHR42899:SF1">
    <property type="entry name" value="SPERMATOGENESIS-ASSOCIATED PROTEIN 20"/>
    <property type="match status" value="1"/>
</dbReference>
<gene>
    <name evidence="2" type="ORF">GBAR_LOCUS26663</name>
</gene>
<dbReference type="Gene3D" id="3.40.30.10">
    <property type="entry name" value="Glutaredoxin"/>
    <property type="match status" value="1"/>
</dbReference>
<dbReference type="EMBL" id="CASHTH010003719">
    <property type="protein sequence ID" value="CAI8048306.1"/>
    <property type="molecule type" value="Genomic_DNA"/>
</dbReference>
<proteinExistence type="predicted"/>
<evidence type="ECO:0000313" key="3">
    <source>
        <dbReference type="Proteomes" id="UP001174909"/>
    </source>
</evidence>
<dbReference type="InterPro" id="IPR036249">
    <property type="entry name" value="Thioredoxin-like_sf"/>
</dbReference>
<dbReference type="AlphaFoldDB" id="A0AA35TJY7"/>
<dbReference type="Proteomes" id="UP001174909">
    <property type="component" value="Unassembled WGS sequence"/>
</dbReference>
<dbReference type="InterPro" id="IPR004879">
    <property type="entry name" value="Ssp411-like_TRX"/>
</dbReference>
<dbReference type="SUPFAM" id="SSF48208">
    <property type="entry name" value="Six-hairpin glycosidases"/>
    <property type="match status" value="1"/>
</dbReference>
<feature type="domain" description="Spermatogenesis-associated protein 20-like TRX" evidence="1">
    <location>
        <begin position="1"/>
        <end position="108"/>
    </location>
</feature>
<dbReference type="CDD" id="cd02955">
    <property type="entry name" value="SSP411"/>
    <property type="match status" value="1"/>
</dbReference>
<sequence length="610" mass="68885">MERESFENEEIAAVMNDLFINIKVDREERPDLDEIYMQAVQIMTRQGGWPMTVFLTPDLKPFYGGTYYPPTDRYGRPGFPKVMHAVAEAFSDQNVQVLEQAEQITTHLAQIGNVVDPHHHELTEQLMTHAFQHYNSEFDSQYGGFGNAPKFPPSMGLPFLLRYWHHTGNANALEMVELTLEKMARGGIYDQLGGGFHRYSTDAHWLAPHFEKMLYDNAQLVVAYFEAYQATQKPFYRDIATETLDYVLREIEGVEGKFFVWEPNDVEDIIGEENAEIFCEYYDITPQGNFEGENILQVQVPPDIFAQKLRMEVGELETLLADGKRKLFDEREKRIKPGLDDKILTSWNGIMIRGMAMGYQLTGKPEYLEACEKSAEFVLTTLSQENGLLLRTYRAGKSHLNAYLEDYAYFIAGLIALYEASFEPRWLTEAERLTHLMIDQFGDDAGDGFFFTGKAHETLIVQSKSAYDGATPSGASMAIHSLLRLAKHLDNPEFHDKAVETLLLYFHQMEGMPSGSGQLLCELAFLLSTPKEIAIVGEKGDAKTDAMLAALHGVYQPNKIVALSESADGQTLPLLANKPQVDKTATAYVCENYVCQAPTTDVEAFVELLQ</sequence>
<dbReference type="InterPro" id="IPR024705">
    <property type="entry name" value="Ssp411"/>
</dbReference>
<dbReference type="PANTHER" id="PTHR42899">
    <property type="entry name" value="SPERMATOGENESIS-ASSOCIATED PROTEIN 20"/>
    <property type="match status" value="1"/>
</dbReference>
<organism evidence="2 3">
    <name type="scientific">Geodia barretti</name>
    <name type="common">Barrett's horny sponge</name>
    <dbReference type="NCBI Taxonomy" id="519541"/>
    <lineage>
        <taxon>Eukaryota</taxon>
        <taxon>Metazoa</taxon>
        <taxon>Porifera</taxon>
        <taxon>Demospongiae</taxon>
        <taxon>Heteroscleromorpha</taxon>
        <taxon>Tetractinellida</taxon>
        <taxon>Astrophorina</taxon>
        <taxon>Geodiidae</taxon>
        <taxon>Geodia</taxon>
    </lineage>
</organism>
<comment type="caution">
    <text evidence="2">The sequence shown here is derived from an EMBL/GenBank/DDBJ whole genome shotgun (WGS) entry which is preliminary data.</text>
</comment>
<dbReference type="PIRSF" id="PIRSF006402">
    <property type="entry name" value="UCP006402_thioredoxin"/>
    <property type="match status" value="1"/>
</dbReference>
<evidence type="ECO:0000259" key="1">
    <source>
        <dbReference type="Pfam" id="PF03190"/>
    </source>
</evidence>
<name>A0AA35TJY7_GEOBA</name>
<dbReference type="Pfam" id="PF03190">
    <property type="entry name" value="Thioredox_DsbH"/>
    <property type="match status" value="1"/>
</dbReference>
<reference evidence="2" key="1">
    <citation type="submission" date="2023-03" db="EMBL/GenBank/DDBJ databases">
        <authorList>
            <person name="Steffen K."/>
            <person name="Cardenas P."/>
        </authorList>
    </citation>
    <scope>NUCLEOTIDE SEQUENCE</scope>
</reference>
<accession>A0AA35TJY7</accession>
<dbReference type="GO" id="GO:0005975">
    <property type="term" value="P:carbohydrate metabolic process"/>
    <property type="evidence" value="ECO:0007669"/>
    <property type="project" value="InterPro"/>
</dbReference>